<dbReference type="Gene3D" id="2.40.30.10">
    <property type="entry name" value="Translation factors"/>
    <property type="match status" value="1"/>
</dbReference>
<dbReference type="PATRIC" id="fig|584657.3.peg.924"/>
<dbReference type="InterPro" id="IPR039261">
    <property type="entry name" value="FNR_nucleotide-bd"/>
</dbReference>
<feature type="domain" description="2Fe-2S ferredoxin-type" evidence="9">
    <location>
        <begin position="296"/>
        <end position="380"/>
    </location>
</feature>
<dbReference type="InterPro" id="IPR001433">
    <property type="entry name" value="OxRdtase_FAD/NAD-bd"/>
</dbReference>
<dbReference type="RefSeq" id="WP_081793373.1">
    <property type="nucleotide sequence ID" value="NZ_AWQS01000021.1"/>
</dbReference>
<gene>
    <name evidence="11" type="ORF">N864_12195</name>
</gene>
<reference evidence="12" key="1">
    <citation type="submission" date="2013-08" db="EMBL/GenBank/DDBJ databases">
        <title>Intrasporangium oryzae NRRL B-24470.</title>
        <authorList>
            <person name="Liu H."/>
            <person name="Wang G."/>
        </authorList>
    </citation>
    <scope>NUCLEOTIDE SEQUENCE [LARGE SCALE GENOMIC DNA]</scope>
    <source>
        <strain evidence="12">Q5-1</strain>
    </source>
</reference>
<dbReference type="Proteomes" id="UP000019494">
    <property type="component" value="Unassembled WGS sequence"/>
</dbReference>
<keyword evidence="7" id="KW-0408">Iron</keyword>
<dbReference type="Gene3D" id="3.40.50.80">
    <property type="entry name" value="Nucleotide-binding domain of ferredoxin-NADP reductase (FNR) module"/>
    <property type="match status" value="1"/>
</dbReference>
<dbReference type="PRINTS" id="PR00371">
    <property type="entry name" value="FPNCR"/>
</dbReference>
<evidence type="ECO:0000256" key="6">
    <source>
        <dbReference type="ARBA" id="ARBA00023002"/>
    </source>
</evidence>
<dbReference type="InterPro" id="IPR036010">
    <property type="entry name" value="2Fe-2S_ferredoxin-like_sf"/>
</dbReference>
<dbReference type="SUPFAM" id="SSF63380">
    <property type="entry name" value="Riboflavin synthase domain-like"/>
    <property type="match status" value="1"/>
</dbReference>
<evidence type="ECO:0000259" key="9">
    <source>
        <dbReference type="PROSITE" id="PS51085"/>
    </source>
</evidence>
<dbReference type="InterPro" id="IPR017938">
    <property type="entry name" value="Riboflavin_synthase-like_b-brl"/>
</dbReference>
<dbReference type="SUPFAM" id="SSF52343">
    <property type="entry name" value="Ferredoxin reductase-like, C-terminal NADP-linked domain"/>
    <property type="match status" value="1"/>
</dbReference>
<evidence type="ECO:0000256" key="4">
    <source>
        <dbReference type="ARBA" id="ARBA00022723"/>
    </source>
</evidence>
<dbReference type="Pfam" id="PF00175">
    <property type="entry name" value="NAD_binding_1"/>
    <property type="match status" value="1"/>
</dbReference>
<dbReference type="InterPro" id="IPR008333">
    <property type="entry name" value="Cbr1-like_FAD-bd_dom"/>
</dbReference>
<dbReference type="InterPro" id="IPR012675">
    <property type="entry name" value="Beta-grasp_dom_sf"/>
</dbReference>
<dbReference type="Gene3D" id="3.10.20.30">
    <property type="match status" value="1"/>
</dbReference>
<keyword evidence="3" id="KW-0001">2Fe-2S</keyword>
<comment type="caution">
    <text evidence="11">The sequence shown here is derived from an EMBL/GenBank/DDBJ whole genome shotgun (WGS) entry which is preliminary data.</text>
</comment>
<evidence type="ECO:0000256" key="5">
    <source>
        <dbReference type="ARBA" id="ARBA00022827"/>
    </source>
</evidence>
<protein>
    <submittedName>
        <fullName evidence="11">Ferredoxin oxidoreductase</fullName>
    </submittedName>
</protein>
<dbReference type="InterPro" id="IPR001041">
    <property type="entry name" value="2Fe-2S_ferredoxin-type"/>
</dbReference>
<dbReference type="GO" id="GO:0046872">
    <property type="term" value="F:metal ion binding"/>
    <property type="evidence" value="ECO:0007669"/>
    <property type="project" value="UniProtKB-KW"/>
</dbReference>
<sequence>MISPQGVGGSALQTDGTLELLLVDRPIWDGDVDGALVCHQVQQVIHDVRTFVLGSRGRHRFRHLPGQYVTVSVEVDGKTLSRCYTITSPPTRPHTLSITVKRVPGGIVSNHLHEHLHPGGELRVDGPFGTFSIAHHPAPRYLFMSAGSGITPLMAMMRTLHDLGSSADVTFVHFARTPADIVFRTELDAIAAGNPGVRLLHVVEDEGGEGGWSGLRGRVGTALLSAAVADAAERETFVCGPGPFMAAAQAALRALGLPSTRYHEETFVFEDLARDLTPLAVSSGEGSASQTEPNGYEVSFRKSGRTVTCRPDQFVLDAALEAGLTLPSSCGLGMCGTCKTTLLDGTVDMTHQGGIRQREIDNGKILICCSRPTSPLVVDS</sequence>
<evidence type="ECO:0000256" key="8">
    <source>
        <dbReference type="ARBA" id="ARBA00023014"/>
    </source>
</evidence>
<evidence type="ECO:0000259" key="10">
    <source>
        <dbReference type="PROSITE" id="PS51384"/>
    </source>
</evidence>
<dbReference type="PROSITE" id="PS51384">
    <property type="entry name" value="FAD_FR"/>
    <property type="match status" value="1"/>
</dbReference>
<evidence type="ECO:0000313" key="11">
    <source>
        <dbReference type="EMBL" id="EWT07107.1"/>
    </source>
</evidence>
<keyword evidence="8" id="KW-0411">Iron-sulfur</keyword>
<keyword evidence="4" id="KW-0479">Metal-binding</keyword>
<evidence type="ECO:0000256" key="3">
    <source>
        <dbReference type="ARBA" id="ARBA00022714"/>
    </source>
</evidence>
<dbReference type="CDD" id="cd06215">
    <property type="entry name" value="FNR_iron_sulfur_binding_1"/>
    <property type="match status" value="1"/>
</dbReference>
<proteinExistence type="predicted"/>
<feature type="domain" description="FAD-binding FR-type" evidence="10">
    <location>
        <begin position="31"/>
        <end position="134"/>
    </location>
</feature>
<dbReference type="PANTHER" id="PTHR47354">
    <property type="entry name" value="NADH OXIDOREDUCTASE HCR"/>
    <property type="match status" value="1"/>
</dbReference>
<dbReference type="GO" id="GO:0016491">
    <property type="term" value="F:oxidoreductase activity"/>
    <property type="evidence" value="ECO:0007669"/>
    <property type="project" value="UniProtKB-KW"/>
</dbReference>
<evidence type="ECO:0000256" key="1">
    <source>
        <dbReference type="ARBA" id="ARBA00001974"/>
    </source>
</evidence>
<dbReference type="Pfam" id="PF00111">
    <property type="entry name" value="Fer2"/>
    <property type="match status" value="1"/>
</dbReference>
<name>W9GPZ3_9MICO</name>
<dbReference type="PANTHER" id="PTHR47354:SF6">
    <property type="entry name" value="NADH OXIDOREDUCTASE HCR"/>
    <property type="match status" value="1"/>
</dbReference>
<dbReference type="PROSITE" id="PS51085">
    <property type="entry name" value="2FE2S_FER_2"/>
    <property type="match status" value="1"/>
</dbReference>
<dbReference type="InterPro" id="IPR006058">
    <property type="entry name" value="2Fe2S_fd_BS"/>
</dbReference>
<dbReference type="Pfam" id="PF00970">
    <property type="entry name" value="FAD_binding_6"/>
    <property type="match status" value="1"/>
</dbReference>
<dbReference type="PRINTS" id="PR00410">
    <property type="entry name" value="PHEHYDRXLASE"/>
</dbReference>
<keyword evidence="5" id="KW-0274">FAD</keyword>
<dbReference type="CDD" id="cd00207">
    <property type="entry name" value="fer2"/>
    <property type="match status" value="1"/>
</dbReference>
<evidence type="ECO:0000256" key="2">
    <source>
        <dbReference type="ARBA" id="ARBA00022630"/>
    </source>
</evidence>
<accession>W9GPZ3</accession>
<dbReference type="SUPFAM" id="SSF54292">
    <property type="entry name" value="2Fe-2S ferredoxin-like"/>
    <property type="match status" value="1"/>
</dbReference>
<evidence type="ECO:0000313" key="12">
    <source>
        <dbReference type="Proteomes" id="UP000019494"/>
    </source>
</evidence>
<dbReference type="InterPro" id="IPR001709">
    <property type="entry name" value="Flavoprot_Pyr_Nucl_cyt_Rdtase"/>
</dbReference>
<dbReference type="InterPro" id="IPR017927">
    <property type="entry name" value="FAD-bd_FR_type"/>
</dbReference>
<dbReference type="EMBL" id="AWQS01000021">
    <property type="protein sequence ID" value="EWT07107.1"/>
    <property type="molecule type" value="Genomic_DNA"/>
</dbReference>
<keyword evidence="6" id="KW-0560">Oxidoreductase</keyword>
<keyword evidence="12" id="KW-1185">Reference proteome</keyword>
<keyword evidence="2" id="KW-0285">Flavoprotein</keyword>
<organism evidence="11 12">
    <name type="scientific">Intrasporangium chromatireducens Q5-1</name>
    <dbReference type="NCBI Taxonomy" id="584657"/>
    <lineage>
        <taxon>Bacteria</taxon>
        <taxon>Bacillati</taxon>
        <taxon>Actinomycetota</taxon>
        <taxon>Actinomycetes</taxon>
        <taxon>Micrococcales</taxon>
        <taxon>Intrasporangiaceae</taxon>
        <taxon>Intrasporangium</taxon>
    </lineage>
</organism>
<dbReference type="AlphaFoldDB" id="W9GPZ3"/>
<dbReference type="PROSITE" id="PS00197">
    <property type="entry name" value="2FE2S_FER_1"/>
    <property type="match status" value="1"/>
</dbReference>
<comment type="cofactor">
    <cofactor evidence="1">
        <name>FAD</name>
        <dbReference type="ChEBI" id="CHEBI:57692"/>
    </cofactor>
</comment>
<evidence type="ECO:0000256" key="7">
    <source>
        <dbReference type="ARBA" id="ARBA00023004"/>
    </source>
</evidence>
<dbReference type="GO" id="GO:0051537">
    <property type="term" value="F:2 iron, 2 sulfur cluster binding"/>
    <property type="evidence" value="ECO:0007669"/>
    <property type="project" value="UniProtKB-KW"/>
</dbReference>
<dbReference type="InterPro" id="IPR050415">
    <property type="entry name" value="MRET"/>
</dbReference>
<dbReference type="OrthoDB" id="9796486at2"/>